<sequence>MTELEQDEYTSACEHALTNSMNEIKQRYLKLNTIFLVTLNAATSGKKLMALLLRRLQKIDSEFLSGLSGLVMF</sequence>
<dbReference type="AlphaFoldDB" id="A0A0U2RI72"/>
<dbReference type="Proteomes" id="UP000068447">
    <property type="component" value="Chromosome"/>
</dbReference>
<evidence type="ECO:0000313" key="1">
    <source>
        <dbReference type="EMBL" id="ALS96890.1"/>
    </source>
</evidence>
<reference evidence="1 2" key="1">
    <citation type="submission" date="2015-12" db="EMBL/GenBank/DDBJ databases">
        <title>Complete genome of Lacimicrobium alkaliphilum KCTC 32984.</title>
        <authorList>
            <person name="Kim S.-G."/>
            <person name="Lee Y.-J."/>
        </authorList>
    </citation>
    <scope>NUCLEOTIDE SEQUENCE [LARGE SCALE GENOMIC DNA]</scope>
    <source>
        <strain evidence="1 2">YelD216</strain>
    </source>
</reference>
<dbReference type="EMBL" id="CP013650">
    <property type="protein sequence ID" value="ALS96890.1"/>
    <property type="molecule type" value="Genomic_DNA"/>
</dbReference>
<accession>A0A0U2RI72</accession>
<name>A0A0U2RI72_9ALTE</name>
<proteinExistence type="predicted"/>
<protein>
    <submittedName>
        <fullName evidence="1">Uncharacterized protein</fullName>
    </submittedName>
</protein>
<dbReference type="RefSeq" id="WP_062474878.1">
    <property type="nucleotide sequence ID" value="NZ_CP013650.1"/>
</dbReference>
<dbReference type="KEGG" id="lal:AT746_00425"/>
<keyword evidence="2" id="KW-1185">Reference proteome</keyword>
<organism evidence="1 2">
    <name type="scientific">Lacimicrobium alkaliphilum</name>
    <dbReference type="NCBI Taxonomy" id="1526571"/>
    <lineage>
        <taxon>Bacteria</taxon>
        <taxon>Pseudomonadati</taxon>
        <taxon>Pseudomonadota</taxon>
        <taxon>Gammaproteobacteria</taxon>
        <taxon>Alteromonadales</taxon>
        <taxon>Alteromonadaceae</taxon>
        <taxon>Lacimicrobium</taxon>
    </lineage>
</organism>
<gene>
    <name evidence="1" type="ORF">AT746_00425</name>
</gene>
<evidence type="ECO:0000313" key="2">
    <source>
        <dbReference type="Proteomes" id="UP000068447"/>
    </source>
</evidence>